<keyword evidence="2 12" id="KW-0282">Flagellum</keyword>
<evidence type="ECO:0000256" key="2">
    <source>
        <dbReference type="ARBA" id="ARBA00022846"/>
    </source>
</evidence>
<feature type="domain" description="Trichohyalin-plectin-homology" evidence="10">
    <location>
        <begin position="597"/>
        <end position="678"/>
    </location>
</feature>
<dbReference type="GeneID" id="112851644"/>
<evidence type="ECO:0000256" key="3">
    <source>
        <dbReference type="ARBA" id="ARBA00023054"/>
    </source>
</evidence>
<gene>
    <name evidence="12" type="primary">CFAP45</name>
</gene>
<dbReference type="RefSeq" id="XP_025770915.1">
    <property type="nucleotide sequence ID" value="XM_025915130.1"/>
</dbReference>
<dbReference type="AlphaFoldDB" id="A0A6P6H5A9"/>
<evidence type="ECO:0000256" key="5">
    <source>
        <dbReference type="ARBA" id="ARBA00023273"/>
    </source>
</evidence>
<feature type="region of interest" description="Disordered" evidence="9">
    <location>
        <begin position="557"/>
        <end position="637"/>
    </location>
</feature>
<dbReference type="KEGG" id="pcoo:112851644"/>
<evidence type="ECO:0000313" key="12">
    <source>
        <dbReference type="RefSeq" id="XP_025770915.1"/>
    </source>
</evidence>
<keyword evidence="3 8" id="KW-0175">Coiled coil</keyword>
<dbReference type="Pfam" id="PF13868">
    <property type="entry name" value="TPH"/>
    <property type="match status" value="2"/>
</dbReference>
<feature type="coiled-coil region" evidence="8">
    <location>
        <begin position="302"/>
        <end position="371"/>
    </location>
</feature>
<dbReference type="InterPro" id="IPR043597">
    <property type="entry name" value="TPH_dom"/>
</dbReference>
<evidence type="ECO:0000256" key="8">
    <source>
        <dbReference type="SAM" id="Coils"/>
    </source>
</evidence>
<feature type="domain" description="Trichohyalin-plectin-homology" evidence="10">
    <location>
        <begin position="367"/>
        <end position="567"/>
    </location>
</feature>
<name>A0A6P6H5A9_PUMCO</name>
<organism evidence="11 12">
    <name type="scientific">Puma concolor</name>
    <name type="common">Mountain lion</name>
    <name type="synonym">Felis concolor</name>
    <dbReference type="NCBI Taxonomy" id="9696"/>
    <lineage>
        <taxon>Eukaryota</taxon>
        <taxon>Metazoa</taxon>
        <taxon>Chordata</taxon>
        <taxon>Craniata</taxon>
        <taxon>Vertebrata</taxon>
        <taxon>Euteleostomi</taxon>
        <taxon>Mammalia</taxon>
        <taxon>Eutheria</taxon>
        <taxon>Laurasiatheria</taxon>
        <taxon>Carnivora</taxon>
        <taxon>Feliformia</taxon>
        <taxon>Felidae</taxon>
        <taxon>Felinae</taxon>
        <taxon>Puma</taxon>
    </lineage>
</organism>
<feature type="region of interest" description="Disordered" evidence="9">
    <location>
        <begin position="18"/>
        <end position="79"/>
    </location>
</feature>
<dbReference type="GO" id="GO:0031514">
    <property type="term" value="C:motile cilium"/>
    <property type="evidence" value="ECO:0007669"/>
    <property type="project" value="UniProtKB-SubCell"/>
</dbReference>
<evidence type="ECO:0000313" key="11">
    <source>
        <dbReference type="Proteomes" id="UP000515131"/>
    </source>
</evidence>
<evidence type="ECO:0000256" key="4">
    <source>
        <dbReference type="ARBA" id="ARBA00023069"/>
    </source>
</evidence>
<dbReference type="GO" id="GO:0005930">
    <property type="term" value="C:axoneme"/>
    <property type="evidence" value="ECO:0007669"/>
    <property type="project" value="UniProtKB-ARBA"/>
</dbReference>
<keyword evidence="5" id="KW-0966">Cell projection</keyword>
<feature type="compositionally biased region" description="Basic and acidic residues" evidence="9">
    <location>
        <begin position="25"/>
        <end position="54"/>
    </location>
</feature>
<sequence length="697" mass="79839">MHRVLGVLGDVASARQVESLASSEELEKQKQRARYNEIRGVDGKKPEGVAHGSEENVPGGGPAWARPGGEETEAKSNGSFRTQLAAEPGLGLMAKAVHTHCPPLAGVPSELADPGKGSTGGQQELRFFCLPQGIPACSDLFCSLSDICPQTAKIGVTQGAGSKCRAQFVLLELLDWEYLVELMRPLSAAGILSSSSTTSNRSRNKTRYRTKAVSSEVDESLFGGVKPLTQDNSPTVLLRDKHAIRKTLAALSLDHKPETIQVVTRDMVRKLIVPAKDPSGESLIMSPEDFERIRWASHVLSREELEAREQAFQKEKEAIMDAVATRKKIMKHKEMVWRTNRKLSDLEEAAKERAQDLLQRASQLQAEQEEELRGMSKIILNAKCHAIRDAQILEKQLIQRELDAEERRLDHMMEVERQKAIQRQEELDRKRREERIRGRRHIVQQMEKNREERSLLAEQREQEKEQVLASMQQLQEEDLRDMERRHQEKLKMQAEIKRINDENQRQKAELLAQEKLADQMVMEFTKKKMAREAEFEAEQERIRREKEKEITRLRAMQEKAQDHQAQQVPAQSRLPRASLTPLSTPFDSLRNHPGGQRAQREQIEKERLEAEKKAAGRQRHADELRRQVRENQQKQVQDRIATFEEGRRLQEEAQKRRERIDDLKKKKIQELRATGLPEKYCVEAERKANILPAASVN</sequence>
<feature type="compositionally biased region" description="Basic and acidic residues" evidence="9">
    <location>
        <begin position="598"/>
        <end position="632"/>
    </location>
</feature>
<evidence type="ECO:0000256" key="9">
    <source>
        <dbReference type="SAM" id="MobiDB-lite"/>
    </source>
</evidence>
<evidence type="ECO:0000256" key="1">
    <source>
        <dbReference type="ARBA" id="ARBA00004230"/>
    </source>
</evidence>
<dbReference type="InterPro" id="IPR033253">
    <property type="entry name" value="CFAP45"/>
</dbReference>
<protein>
    <recommendedName>
        <fullName evidence="7">Cilia- and flagella-associated protein 45</fullName>
    </recommendedName>
</protein>
<comment type="similarity">
    <text evidence="6">Belongs to the CFAP45 family.</text>
</comment>
<reference evidence="12" key="1">
    <citation type="submission" date="2025-08" db="UniProtKB">
        <authorList>
            <consortium name="RefSeq"/>
        </authorList>
    </citation>
    <scope>IDENTIFICATION</scope>
    <source>
        <tissue evidence="12">Blood</tissue>
    </source>
</reference>
<accession>A0A6P6H5A9</accession>
<dbReference type="Proteomes" id="UP000515131">
    <property type="component" value="Unplaced"/>
</dbReference>
<dbReference type="CTD" id="25790"/>
<evidence type="ECO:0000259" key="10">
    <source>
        <dbReference type="Pfam" id="PF13868"/>
    </source>
</evidence>
<dbReference type="PANTHER" id="PTHR15504">
    <property type="entry name" value="NASOPHARYNGEAL EPITHELIUM SPECIFIC PROTEIN 1"/>
    <property type="match status" value="1"/>
</dbReference>
<keyword evidence="11" id="KW-1185">Reference proteome</keyword>
<keyword evidence="4" id="KW-0969">Cilium</keyword>
<comment type="subcellular location">
    <subcellularLocation>
        <location evidence="1">Cell projection</location>
        <location evidence="1">Cilium</location>
        <location evidence="1">Flagellum</location>
    </subcellularLocation>
</comment>
<dbReference type="PANTHER" id="PTHR15504:SF0">
    <property type="entry name" value="CILIA- AND FLAGELLA-ASSOCIATED PROTEIN 45"/>
    <property type="match status" value="1"/>
</dbReference>
<evidence type="ECO:0000256" key="6">
    <source>
        <dbReference type="ARBA" id="ARBA00034116"/>
    </source>
</evidence>
<evidence type="ECO:0000256" key="7">
    <source>
        <dbReference type="ARBA" id="ARBA00034142"/>
    </source>
</evidence>
<proteinExistence type="inferred from homology"/>